<reference evidence="7" key="1">
    <citation type="journal article" date="2020" name="Stud. Mycol.">
        <title>101 Dothideomycetes genomes: a test case for predicting lifestyles and emergence of pathogens.</title>
        <authorList>
            <person name="Haridas S."/>
            <person name="Albert R."/>
            <person name="Binder M."/>
            <person name="Bloem J."/>
            <person name="Labutti K."/>
            <person name="Salamov A."/>
            <person name="Andreopoulos B."/>
            <person name="Baker S."/>
            <person name="Barry K."/>
            <person name="Bills G."/>
            <person name="Bluhm B."/>
            <person name="Cannon C."/>
            <person name="Castanera R."/>
            <person name="Culley D."/>
            <person name="Daum C."/>
            <person name="Ezra D."/>
            <person name="Gonzalez J."/>
            <person name="Henrissat B."/>
            <person name="Kuo A."/>
            <person name="Liang C."/>
            <person name="Lipzen A."/>
            <person name="Lutzoni F."/>
            <person name="Magnuson J."/>
            <person name="Mondo S."/>
            <person name="Nolan M."/>
            <person name="Ohm R."/>
            <person name="Pangilinan J."/>
            <person name="Park H.-J."/>
            <person name="Ramirez L."/>
            <person name="Alfaro M."/>
            <person name="Sun H."/>
            <person name="Tritt A."/>
            <person name="Yoshinaga Y."/>
            <person name="Zwiers L.-H."/>
            <person name="Turgeon B."/>
            <person name="Goodwin S."/>
            <person name="Spatafora J."/>
            <person name="Crous P."/>
            <person name="Grigoriev I."/>
        </authorList>
    </citation>
    <scope>NUCLEOTIDE SEQUENCE</scope>
    <source>
        <strain evidence="7">CBS 113979</strain>
    </source>
</reference>
<dbReference type="Pfam" id="PF03223">
    <property type="entry name" value="V-ATPase_C"/>
    <property type="match status" value="1"/>
</dbReference>
<sequence>MSKSSKYLLVSLPTSISPSNDHEEALHALRSSVDSSAGTTYPFNIPSFKIGTVDALIQQADDLTKLSNACEGIVNKVGDSLRGLLEGDEEKIAQQKTINDKPVDQYLRSFSWNKVKYRADKSIGELVTLLQKEVAGIDNDVKGKFTQHNQTKTSLAAAQRKQTGNLATKSLTAIVPPSSLLQDSEYLTTHLIAVPTNLTKDFLKAYETLAPMTVPRSATQLASDDEFVLYGVTGFKKHAAEFIHKAREHRWTPREYKPVEGGAEAEAKEVEGLEREERKLWGEALRLGRTGYSESAMIWVHVLALRVFVETVLRYGLPLEFVCGLVQTTEKLAKKAKSSLDSKYSYLAGNALTRDKKGRVKADDAGMAEMQAGGGHGGDGEYTAYVYYEFEVL</sequence>
<comment type="subunit">
    <text evidence="6">V-ATPase is a heteromultimeric enzyme composed of a peripheral catalytic V1 complex (components A to H) attached to an integral membrane V0 proton pore complex.</text>
</comment>
<accession>A0A6G1GJG2</accession>
<evidence type="ECO:0000256" key="1">
    <source>
        <dbReference type="ARBA" id="ARBA00006138"/>
    </source>
</evidence>
<dbReference type="PANTHER" id="PTHR10137:SF0">
    <property type="entry name" value="V-TYPE PROTON ATPASE SUBUNIT C"/>
    <property type="match status" value="1"/>
</dbReference>
<dbReference type="OrthoDB" id="6605928at2759"/>
<evidence type="ECO:0000256" key="4">
    <source>
        <dbReference type="ARBA" id="ARBA00023065"/>
    </source>
</evidence>
<dbReference type="Gene3D" id="1.20.1460.10">
    <property type="entry name" value="subunit c (vma5p) of the yeast v-atpase, domain 2"/>
    <property type="match status" value="1"/>
</dbReference>
<evidence type="ECO:0000256" key="5">
    <source>
        <dbReference type="ARBA" id="ARBA00053565"/>
    </source>
</evidence>
<dbReference type="Gene3D" id="3.30.70.1180">
    <property type="entry name" value="Vacuolar atp synthase subunit c, domain 1"/>
    <property type="match status" value="1"/>
</dbReference>
<dbReference type="InterPro" id="IPR036132">
    <property type="entry name" value="Vac_ATP_synth_c_sf"/>
</dbReference>
<dbReference type="AlphaFoldDB" id="A0A6G1GJG2"/>
<dbReference type="EMBL" id="ML977208">
    <property type="protein sequence ID" value="KAF1981093.1"/>
    <property type="molecule type" value="Genomic_DNA"/>
</dbReference>
<evidence type="ECO:0000313" key="7">
    <source>
        <dbReference type="EMBL" id="KAF1981093.1"/>
    </source>
</evidence>
<comment type="function">
    <text evidence="6">Subunit of the V1 complex of vacuolar(H+)-ATPase (V-ATPase), a multisubunit enzyme composed of a peripheral complex (V1) that hydrolyzes ATP and a membrane integral complex (V0) that translocates protons. V-ATPase is responsible for acidifying and maintaining the pH of intracellular compartments and in some cell types, is targeted to the plasma membrane, where it is responsible for acidifying the extracellular environment. Subunit C is necessary for the assembly of the catalytic sector of the enzyme and is likely to have a specific function in its catalytic activity.</text>
</comment>
<proteinExistence type="inferred from homology"/>
<dbReference type="SUPFAM" id="SSF118203">
    <property type="entry name" value="Vacuolar ATP synthase subunit C"/>
    <property type="match status" value="1"/>
</dbReference>
<comment type="similarity">
    <text evidence="1 6">Belongs to the V-ATPase C subunit family.</text>
</comment>
<dbReference type="InterPro" id="IPR004907">
    <property type="entry name" value="ATPase_V1-cplx_csu"/>
</dbReference>
<evidence type="ECO:0000313" key="8">
    <source>
        <dbReference type="Proteomes" id="UP000800041"/>
    </source>
</evidence>
<evidence type="ECO:0000256" key="3">
    <source>
        <dbReference type="ARBA" id="ARBA00022781"/>
    </source>
</evidence>
<dbReference type="Gene3D" id="3.30.70.100">
    <property type="match status" value="1"/>
</dbReference>
<dbReference type="FunFam" id="3.30.70.100:FF:000002">
    <property type="entry name" value="V-type proton ATPase subunit C"/>
    <property type="match status" value="1"/>
</dbReference>
<keyword evidence="2 6" id="KW-0813">Transport</keyword>
<dbReference type="Proteomes" id="UP000800041">
    <property type="component" value="Unassembled WGS sequence"/>
</dbReference>
<keyword evidence="4 6" id="KW-0406">Ion transport</keyword>
<evidence type="ECO:0000256" key="2">
    <source>
        <dbReference type="ARBA" id="ARBA00022448"/>
    </source>
</evidence>
<evidence type="ECO:0000256" key="6">
    <source>
        <dbReference type="RuleBase" id="RU364010"/>
    </source>
</evidence>
<dbReference type="GO" id="GO:0000221">
    <property type="term" value="C:vacuolar proton-transporting V-type ATPase, V1 domain"/>
    <property type="evidence" value="ECO:0007669"/>
    <property type="project" value="TreeGrafter"/>
</dbReference>
<gene>
    <name evidence="7" type="ORF">K402DRAFT_408703</name>
</gene>
<dbReference type="GO" id="GO:0046961">
    <property type="term" value="F:proton-transporting ATPase activity, rotational mechanism"/>
    <property type="evidence" value="ECO:0007669"/>
    <property type="project" value="InterPro"/>
</dbReference>
<protein>
    <recommendedName>
        <fullName evidence="6">V-type proton ATPase subunit C</fullName>
    </recommendedName>
</protein>
<keyword evidence="3 6" id="KW-0375">Hydrogen ion transport</keyword>
<comment type="function">
    <text evidence="5">Subunit of the V1 complex of vacuolar(H+)-ATPase (V-ATPase), a multisubunit enzyme composed of a peripheral complex (V1) that hydrolyzes ATP and a membrane integral complex (V0) that translocates protons. V-ATPase is responsible for acidifying and maintaining the pH of intracellular compartments. Subunit C is necessary for the assembly of the catalytic sector of the enzyme and is likely to have a specific function in its catalytic activity. Reversibly leaves the enzyme after glucose depletion, causing the catalytic subcomplex V1 to detach from the V0 section.</text>
</comment>
<organism evidence="7 8">
    <name type="scientific">Aulographum hederae CBS 113979</name>
    <dbReference type="NCBI Taxonomy" id="1176131"/>
    <lineage>
        <taxon>Eukaryota</taxon>
        <taxon>Fungi</taxon>
        <taxon>Dikarya</taxon>
        <taxon>Ascomycota</taxon>
        <taxon>Pezizomycotina</taxon>
        <taxon>Dothideomycetes</taxon>
        <taxon>Pleosporomycetidae</taxon>
        <taxon>Aulographales</taxon>
        <taxon>Aulographaceae</taxon>
    </lineage>
</organism>
<dbReference type="PANTHER" id="PTHR10137">
    <property type="entry name" value="V-TYPE PROTON ATPASE SUBUNIT C"/>
    <property type="match status" value="1"/>
</dbReference>
<name>A0A6G1GJG2_9PEZI</name>
<keyword evidence="8" id="KW-1185">Reference proteome</keyword>
<dbReference type="CDD" id="cd14785">
    <property type="entry name" value="V-ATPase_C"/>
    <property type="match status" value="1"/>
</dbReference>